<sequence length="179" mass="19352">MKPNRTQKNCKTFARESPRAAGPGKGPASNLAEGRGSFGPRILEGGRGPLACWRVRGERKTARASRHAIASPSALRVPLPRPVRATGNGGHGFAGCTEHPRPQLQALLCFRAGDSARERSVNDIRPYCVQVLVRRERDTFVLLSRSVFIRVRPTLPCELETSANVAETPPCTSSADPCA</sequence>
<name>A0A5C2RVH9_9APHY</name>
<dbReference type="AlphaFoldDB" id="A0A5C2RVH9"/>
<proteinExistence type="predicted"/>
<feature type="region of interest" description="Disordered" evidence="1">
    <location>
        <begin position="1"/>
        <end position="40"/>
    </location>
</feature>
<evidence type="ECO:0000313" key="3">
    <source>
        <dbReference type="Proteomes" id="UP000313359"/>
    </source>
</evidence>
<gene>
    <name evidence="2" type="ORF">L227DRAFT_303074</name>
</gene>
<evidence type="ECO:0000256" key="1">
    <source>
        <dbReference type="SAM" id="MobiDB-lite"/>
    </source>
</evidence>
<protein>
    <submittedName>
        <fullName evidence="2">Uncharacterized protein</fullName>
    </submittedName>
</protein>
<reference evidence="2" key="1">
    <citation type="journal article" date="2018" name="Genome Biol. Evol.">
        <title>Genomics and development of Lentinus tigrinus, a white-rot wood-decaying mushroom with dimorphic fruiting bodies.</title>
        <authorList>
            <person name="Wu B."/>
            <person name="Xu Z."/>
            <person name="Knudson A."/>
            <person name="Carlson A."/>
            <person name="Chen N."/>
            <person name="Kovaka S."/>
            <person name="LaButti K."/>
            <person name="Lipzen A."/>
            <person name="Pennachio C."/>
            <person name="Riley R."/>
            <person name="Schakwitz W."/>
            <person name="Umezawa K."/>
            <person name="Ohm R.A."/>
            <person name="Grigoriev I.V."/>
            <person name="Nagy L.G."/>
            <person name="Gibbons J."/>
            <person name="Hibbett D."/>
        </authorList>
    </citation>
    <scope>NUCLEOTIDE SEQUENCE [LARGE SCALE GENOMIC DNA]</scope>
    <source>
        <strain evidence="2">ALCF2SS1-6</strain>
    </source>
</reference>
<evidence type="ECO:0000313" key="2">
    <source>
        <dbReference type="EMBL" id="RPD55622.1"/>
    </source>
</evidence>
<accession>A0A5C2RVH9</accession>
<keyword evidence="3" id="KW-1185">Reference proteome</keyword>
<dbReference type="Proteomes" id="UP000313359">
    <property type="component" value="Unassembled WGS sequence"/>
</dbReference>
<organism evidence="2 3">
    <name type="scientific">Lentinus tigrinus ALCF2SS1-6</name>
    <dbReference type="NCBI Taxonomy" id="1328759"/>
    <lineage>
        <taxon>Eukaryota</taxon>
        <taxon>Fungi</taxon>
        <taxon>Dikarya</taxon>
        <taxon>Basidiomycota</taxon>
        <taxon>Agaricomycotina</taxon>
        <taxon>Agaricomycetes</taxon>
        <taxon>Polyporales</taxon>
        <taxon>Polyporaceae</taxon>
        <taxon>Lentinus</taxon>
    </lineage>
</organism>
<feature type="compositionally biased region" description="Polar residues" evidence="1">
    <location>
        <begin position="1"/>
        <end position="10"/>
    </location>
</feature>
<dbReference type="EMBL" id="ML122294">
    <property type="protein sequence ID" value="RPD55622.1"/>
    <property type="molecule type" value="Genomic_DNA"/>
</dbReference>